<gene>
    <name evidence="2" type="ORF">A2989_03310</name>
</gene>
<accession>A0A1F4ZBN2</accession>
<dbReference type="Pfam" id="PF01850">
    <property type="entry name" value="PIN"/>
    <property type="match status" value="1"/>
</dbReference>
<evidence type="ECO:0000313" key="3">
    <source>
        <dbReference type="Proteomes" id="UP000177080"/>
    </source>
</evidence>
<evidence type="ECO:0000259" key="1">
    <source>
        <dbReference type="Pfam" id="PF01850"/>
    </source>
</evidence>
<comment type="caution">
    <text evidence="2">The sequence shown here is derived from an EMBL/GenBank/DDBJ whole genome shotgun (WGS) entry which is preliminary data.</text>
</comment>
<dbReference type="SUPFAM" id="SSF88723">
    <property type="entry name" value="PIN domain-like"/>
    <property type="match status" value="1"/>
</dbReference>
<name>A0A1F4ZBN2_9BACT</name>
<reference evidence="2 3" key="1">
    <citation type="journal article" date="2016" name="Nat. Commun.">
        <title>Thousands of microbial genomes shed light on interconnected biogeochemical processes in an aquifer system.</title>
        <authorList>
            <person name="Anantharaman K."/>
            <person name="Brown C.T."/>
            <person name="Hug L.A."/>
            <person name="Sharon I."/>
            <person name="Castelle C.J."/>
            <person name="Probst A.J."/>
            <person name="Thomas B.C."/>
            <person name="Singh A."/>
            <person name="Wilkins M.J."/>
            <person name="Karaoz U."/>
            <person name="Brodie E.L."/>
            <person name="Williams K.H."/>
            <person name="Hubbard S.S."/>
            <person name="Banfield J.F."/>
        </authorList>
    </citation>
    <scope>NUCLEOTIDE SEQUENCE [LARGE SCALE GENOMIC DNA]</scope>
</reference>
<sequence>MVKIMTPKIFLDTNALIYLIENHPDFSPKISPIFNQIFQNQLQSITSIITVTEVLVNPMKQENKSLIEKYLNLFTNLTSLKVVEPNMQTAIDAAHIKAKYGFPLPDCYQLSLAQEHACTSFLTNDSRLEHFSQKLEIVTISKLKA</sequence>
<organism evidence="2 3">
    <name type="scientific">Candidatus Amesbacteria bacterium RIFCSPLOWO2_01_FULL_48_25</name>
    <dbReference type="NCBI Taxonomy" id="1797259"/>
    <lineage>
        <taxon>Bacteria</taxon>
        <taxon>Candidatus Amesiibacteriota</taxon>
    </lineage>
</organism>
<dbReference type="InterPro" id="IPR029060">
    <property type="entry name" value="PIN-like_dom_sf"/>
</dbReference>
<dbReference type="AlphaFoldDB" id="A0A1F4ZBN2"/>
<dbReference type="InterPro" id="IPR002716">
    <property type="entry name" value="PIN_dom"/>
</dbReference>
<evidence type="ECO:0000313" key="2">
    <source>
        <dbReference type="EMBL" id="OGD03683.1"/>
    </source>
</evidence>
<protein>
    <recommendedName>
        <fullName evidence="1">PIN domain-containing protein</fullName>
    </recommendedName>
</protein>
<feature type="domain" description="PIN" evidence="1">
    <location>
        <begin position="9"/>
        <end position="131"/>
    </location>
</feature>
<dbReference type="EMBL" id="MEXN01000005">
    <property type="protein sequence ID" value="OGD03683.1"/>
    <property type="molecule type" value="Genomic_DNA"/>
</dbReference>
<dbReference type="STRING" id="1797259.A2989_03310"/>
<proteinExistence type="predicted"/>
<dbReference type="Proteomes" id="UP000177080">
    <property type="component" value="Unassembled WGS sequence"/>
</dbReference>
<dbReference type="Gene3D" id="3.40.50.1010">
    <property type="entry name" value="5'-nuclease"/>
    <property type="match status" value="1"/>
</dbReference>